<dbReference type="InterPro" id="IPR005170">
    <property type="entry name" value="Transptr-assoc_dom"/>
</dbReference>
<dbReference type="Pfam" id="PF03471">
    <property type="entry name" value="CorC_HlyC"/>
    <property type="match status" value="1"/>
</dbReference>
<dbReference type="SUPFAM" id="SSF54631">
    <property type="entry name" value="CBS-domain pair"/>
    <property type="match status" value="1"/>
</dbReference>
<dbReference type="SUPFAM" id="SSF56176">
    <property type="entry name" value="FAD-binding/transporter-associated domain-like"/>
    <property type="match status" value="1"/>
</dbReference>
<keyword evidence="2 3" id="KW-0129">CBS domain</keyword>
<evidence type="ECO:0000256" key="1">
    <source>
        <dbReference type="ARBA" id="ARBA00022737"/>
    </source>
</evidence>
<accession>A0ABY5DHL6</accession>
<name>A0ABY5DHL6_9GAMM</name>
<keyword evidence="1" id="KW-0677">Repeat</keyword>
<dbReference type="InterPro" id="IPR036318">
    <property type="entry name" value="FAD-bd_PCMH-like_sf"/>
</dbReference>
<dbReference type="Gene3D" id="3.30.465.10">
    <property type="match status" value="1"/>
</dbReference>
<evidence type="ECO:0000313" key="5">
    <source>
        <dbReference type="EMBL" id="UTC24211.1"/>
    </source>
</evidence>
<proteinExistence type="predicted"/>
<dbReference type="InterPro" id="IPR000644">
    <property type="entry name" value="CBS_dom"/>
</dbReference>
<dbReference type="CDD" id="cd04590">
    <property type="entry name" value="CBS_pair_CorC_HlyC_assoc"/>
    <property type="match status" value="1"/>
</dbReference>
<dbReference type="InterPro" id="IPR016169">
    <property type="entry name" value="FAD-bd_PCMH_sub2"/>
</dbReference>
<gene>
    <name evidence="5" type="ORF">MMH89_03110</name>
</gene>
<dbReference type="InterPro" id="IPR044751">
    <property type="entry name" value="Ion_transp-like_CBS"/>
</dbReference>
<feature type="domain" description="CBS" evidence="4">
    <location>
        <begin position="118"/>
        <end position="175"/>
    </location>
</feature>
<dbReference type="Gene3D" id="3.10.580.10">
    <property type="entry name" value="CBS-domain"/>
    <property type="match status" value="1"/>
</dbReference>
<reference evidence="5 6" key="1">
    <citation type="journal article" date="2022" name="Nat. Microbiol.">
        <title>The microbiome of a bacterivorous marine choanoflagellate contains a resource-demanding obligate bacterial associate.</title>
        <authorList>
            <person name="Needham D.M."/>
            <person name="Poirier C."/>
            <person name="Bachy C."/>
            <person name="George E.E."/>
            <person name="Wilken S."/>
            <person name="Yung C.C.M."/>
            <person name="Limardo A.J."/>
            <person name="Morando M."/>
            <person name="Sudek L."/>
            <person name="Malmstrom R.R."/>
            <person name="Keeling P.J."/>
            <person name="Santoro A.E."/>
            <person name="Worden A.Z."/>
        </authorList>
    </citation>
    <scope>NUCLEOTIDE SEQUENCE [LARGE SCALE GENOMIC DNA]</scope>
    <source>
        <strain evidence="5 6">Comchoano-1</strain>
    </source>
</reference>
<dbReference type="Proteomes" id="UP001055955">
    <property type="component" value="Chromosome"/>
</dbReference>
<dbReference type="Pfam" id="PF00571">
    <property type="entry name" value="CBS"/>
    <property type="match status" value="2"/>
</dbReference>
<dbReference type="SMART" id="SM01091">
    <property type="entry name" value="CorC_HlyC"/>
    <property type="match status" value="1"/>
</dbReference>
<dbReference type="PANTHER" id="PTHR43099:SF2">
    <property type="entry name" value="UPF0053 PROTEIN YRKA"/>
    <property type="match status" value="1"/>
</dbReference>
<dbReference type="InterPro" id="IPR046342">
    <property type="entry name" value="CBS_dom_sf"/>
</dbReference>
<evidence type="ECO:0000313" key="6">
    <source>
        <dbReference type="Proteomes" id="UP001055955"/>
    </source>
</evidence>
<organism evidence="5 6">
    <name type="scientific">Candidatus Comchoanobacter bicostacola</name>
    <dbReference type="NCBI Taxonomy" id="2919598"/>
    <lineage>
        <taxon>Bacteria</taxon>
        <taxon>Pseudomonadati</taxon>
        <taxon>Pseudomonadota</taxon>
        <taxon>Gammaproteobacteria</taxon>
        <taxon>Candidatus Comchoanobacterales</taxon>
        <taxon>Candidatus Comchoanobacteraceae</taxon>
        <taxon>Candidatus Comchoanobacter</taxon>
    </lineage>
</organism>
<dbReference type="PROSITE" id="PS51371">
    <property type="entry name" value="CBS"/>
    <property type="match status" value="2"/>
</dbReference>
<dbReference type="EMBL" id="CP092900">
    <property type="protein sequence ID" value="UTC24211.1"/>
    <property type="molecule type" value="Genomic_DNA"/>
</dbReference>
<evidence type="ECO:0000256" key="2">
    <source>
        <dbReference type="ARBA" id="ARBA00023122"/>
    </source>
</evidence>
<keyword evidence="6" id="KW-1185">Reference proteome</keyword>
<evidence type="ECO:0000256" key="3">
    <source>
        <dbReference type="PROSITE-ProRule" id="PRU00703"/>
    </source>
</evidence>
<sequence>MKIFKQLFTNPSKSIESFKQTAHDLTQKNQLDSLTHQLIINLIDSSQITIKDIMMDKSNVVTINDHASIKDLLDLFEIHKHSRYPVMNSSGSVCGIILMKDVHNILLQESQKHKVKDYLRPTIFTPATQRIPSLLLQLQQSRKHMAIVLDEYNQYIGVITIENLIESFVGAIEDEHDQPDETHIRPLRGGVYQTQGSITIETINQYFNCEIDTTMFDTLSGILTHQFGHIPKAGEKIQIQDLQFTIKQSDSKVIQLIEIKLLKNQ</sequence>
<feature type="domain" description="CBS" evidence="4">
    <location>
        <begin position="55"/>
        <end position="115"/>
    </location>
</feature>
<dbReference type="InterPro" id="IPR051676">
    <property type="entry name" value="UPF0053_domain"/>
</dbReference>
<evidence type="ECO:0000259" key="4">
    <source>
        <dbReference type="PROSITE" id="PS51371"/>
    </source>
</evidence>
<dbReference type="PANTHER" id="PTHR43099">
    <property type="entry name" value="UPF0053 PROTEIN YRKA"/>
    <property type="match status" value="1"/>
</dbReference>
<dbReference type="SMART" id="SM00116">
    <property type="entry name" value="CBS"/>
    <property type="match status" value="2"/>
</dbReference>
<protein>
    <submittedName>
        <fullName evidence="5">CBS domain-containing protein</fullName>
    </submittedName>
</protein>
<dbReference type="RefSeq" id="WP_258567995.1">
    <property type="nucleotide sequence ID" value="NZ_CP092900.1"/>
</dbReference>